<reference evidence="2 3" key="1">
    <citation type="submission" date="2022-03" db="EMBL/GenBank/DDBJ databases">
        <title>Taxonomic description of new species and reclassification of some bacterial strains.</title>
        <authorList>
            <person name="Ndongo S."/>
        </authorList>
    </citation>
    <scope>NUCLEOTIDE SEQUENCE [LARGE SCALE GENOMIC DNA]</scope>
    <source>
        <strain evidence="2 3">Marseille-P6666</strain>
    </source>
</reference>
<dbReference type="RefSeq" id="WP_146020055.1">
    <property type="nucleotide sequence ID" value="NZ_CP072027.1"/>
</dbReference>
<feature type="transmembrane region" description="Helical" evidence="1">
    <location>
        <begin position="74"/>
        <end position="93"/>
    </location>
</feature>
<organism evidence="2 3">
    <name type="scientific">Akkermansia massiliensis</name>
    <dbReference type="NCBI Taxonomy" id="2927224"/>
    <lineage>
        <taxon>Bacteria</taxon>
        <taxon>Pseudomonadati</taxon>
        <taxon>Verrucomicrobiota</taxon>
        <taxon>Verrucomicrobiia</taxon>
        <taxon>Verrucomicrobiales</taxon>
        <taxon>Akkermansiaceae</taxon>
        <taxon>Akkermansia</taxon>
    </lineage>
</organism>
<keyword evidence="1" id="KW-0472">Membrane</keyword>
<feature type="transmembrane region" description="Helical" evidence="1">
    <location>
        <begin position="36"/>
        <end position="53"/>
    </location>
</feature>
<evidence type="ECO:0000313" key="2">
    <source>
        <dbReference type="EMBL" id="MCL6657825.1"/>
    </source>
</evidence>
<protein>
    <submittedName>
        <fullName evidence="2">Uncharacterized protein</fullName>
    </submittedName>
</protein>
<sequence>MNKVLHTALQALFIIASACVLTALIIAGALNEAMRPWSGAFFLMLVPYYLILVKKRLDREQAGEMARSCTWSMAAAASLFLLLIGMLLLLNSIPGGGEFVRLLLFKPLDFLKAAGAPMRYLLLFIAACILAGLVSGIRALYHCSLRH</sequence>
<keyword evidence="1" id="KW-1133">Transmembrane helix</keyword>
<feature type="transmembrane region" description="Helical" evidence="1">
    <location>
        <begin position="120"/>
        <end position="141"/>
    </location>
</feature>
<feature type="transmembrane region" description="Helical" evidence="1">
    <location>
        <begin position="12"/>
        <end position="30"/>
    </location>
</feature>
<name>A0ABT0RA52_9BACT</name>
<comment type="caution">
    <text evidence="2">The sequence shown here is derived from an EMBL/GenBank/DDBJ whole genome shotgun (WGS) entry which is preliminary data.</text>
</comment>
<keyword evidence="3" id="KW-1185">Reference proteome</keyword>
<evidence type="ECO:0000256" key="1">
    <source>
        <dbReference type="SAM" id="Phobius"/>
    </source>
</evidence>
<evidence type="ECO:0000313" key="3">
    <source>
        <dbReference type="Proteomes" id="UP001202031"/>
    </source>
</evidence>
<dbReference type="PROSITE" id="PS51257">
    <property type="entry name" value="PROKAR_LIPOPROTEIN"/>
    <property type="match status" value="1"/>
</dbReference>
<keyword evidence="1" id="KW-0812">Transmembrane</keyword>
<dbReference type="EMBL" id="JAMGSI010000002">
    <property type="protein sequence ID" value="MCL6657825.1"/>
    <property type="molecule type" value="Genomic_DNA"/>
</dbReference>
<proteinExistence type="predicted"/>
<accession>A0ABT0RA52</accession>
<dbReference type="Proteomes" id="UP001202031">
    <property type="component" value="Unassembled WGS sequence"/>
</dbReference>
<gene>
    <name evidence="2" type="ORF">M8N44_10945</name>
</gene>
<dbReference type="GeneID" id="84024386"/>